<dbReference type="GO" id="GO:0016747">
    <property type="term" value="F:acyltransferase activity, transferring groups other than amino-acyl groups"/>
    <property type="evidence" value="ECO:0007669"/>
    <property type="project" value="InterPro"/>
</dbReference>
<dbReference type="Gene3D" id="3.40.630.30">
    <property type="match status" value="1"/>
</dbReference>
<proteinExistence type="predicted"/>
<dbReference type="AlphaFoldDB" id="A0A6N7XT06"/>
<protein>
    <submittedName>
        <fullName evidence="2">GNAT family N-acetyltransferase</fullName>
    </submittedName>
</protein>
<comment type="caution">
    <text evidence="2">The sequence shown here is derived from an EMBL/GenBank/DDBJ whole genome shotgun (WGS) entry which is preliminary data.</text>
</comment>
<dbReference type="Proteomes" id="UP000469523">
    <property type="component" value="Unassembled WGS sequence"/>
</dbReference>
<reference evidence="2 3" key="1">
    <citation type="submission" date="2019-09" db="EMBL/GenBank/DDBJ databases">
        <title>In-depth cultivation of the pig gut microbiome towards novel bacterial diversity and tailored functional studies.</title>
        <authorList>
            <person name="Wylensek D."/>
            <person name="Hitch T.C.A."/>
            <person name="Clavel T."/>
        </authorList>
    </citation>
    <scope>NUCLEOTIDE SEQUENCE [LARGE SCALE GENOMIC DNA]</scope>
    <source>
        <strain evidence="2 3">WCA3-693-APC-4?</strain>
    </source>
</reference>
<gene>
    <name evidence="2" type="ORF">FYJ83_05375</name>
</gene>
<feature type="domain" description="N-acetyltransferase" evidence="1">
    <location>
        <begin position="1"/>
        <end position="152"/>
    </location>
</feature>
<dbReference type="PROSITE" id="PS51186">
    <property type="entry name" value="GNAT"/>
    <property type="match status" value="1"/>
</dbReference>
<dbReference type="InterPro" id="IPR000182">
    <property type="entry name" value="GNAT_dom"/>
</dbReference>
<sequence>MELSEEQAKEICNWRYEGEYSIYNFSDWETVVKNRWELSIEEKRKSEFVSIVLNSKLISYGRISLKDDKVYIGIGLKPCCCGKGYGKDIMKLLIEECKRKFPNNRIALEVRSFNKRAINCYINVGFKIKDKYIKKTFDDSEDEFYYMEYIGQY</sequence>
<keyword evidence="3" id="KW-1185">Reference proteome</keyword>
<dbReference type="InterPro" id="IPR016181">
    <property type="entry name" value="Acyl_CoA_acyltransferase"/>
</dbReference>
<evidence type="ECO:0000313" key="2">
    <source>
        <dbReference type="EMBL" id="MSU00897.1"/>
    </source>
</evidence>
<organism evidence="2 3">
    <name type="scientific">Tissierella pigra</name>
    <dbReference type="NCBI Taxonomy" id="2607614"/>
    <lineage>
        <taxon>Bacteria</taxon>
        <taxon>Bacillati</taxon>
        <taxon>Bacillota</taxon>
        <taxon>Tissierellia</taxon>
        <taxon>Tissierellales</taxon>
        <taxon>Tissierellaceae</taxon>
        <taxon>Tissierella</taxon>
    </lineage>
</organism>
<name>A0A6N7XT06_9FIRM</name>
<keyword evidence="2" id="KW-0808">Transferase</keyword>
<evidence type="ECO:0000313" key="3">
    <source>
        <dbReference type="Proteomes" id="UP000469523"/>
    </source>
</evidence>
<dbReference type="EMBL" id="VUNQ01000008">
    <property type="protein sequence ID" value="MSU00897.1"/>
    <property type="molecule type" value="Genomic_DNA"/>
</dbReference>
<dbReference type="SUPFAM" id="SSF55729">
    <property type="entry name" value="Acyl-CoA N-acyltransferases (Nat)"/>
    <property type="match status" value="1"/>
</dbReference>
<dbReference type="Pfam" id="PF00583">
    <property type="entry name" value="Acetyltransf_1"/>
    <property type="match status" value="1"/>
</dbReference>
<accession>A0A6N7XT06</accession>
<evidence type="ECO:0000259" key="1">
    <source>
        <dbReference type="PROSITE" id="PS51186"/>
    </source>
</evidence>